<gene>
    <name evidence="4" type="ORF">IV203_009196</name>
</gene>
<comment type="similarity">
    <text evidence="1">Belongs to the short-chain dehydrogenases/reductases (SDR) family.</text>
</comment>
<dbReference type="GO" id="GO:0016491">
    <property type="term" value="F:oxidoreductase activity"/>
    <property type="evidence" value="ECO:0007669"/>
    <property type="project" value="UniProtKB-KW"/>
</dbReference>
<name>A0A9K3L1E4_9STRA</name>
<keyword evidence="3" id="KW-0560">Oxidoreductase</keyword>
<reference evidence="4" key="1">
    <citation type="journal article" date="2021" name="Sci. Rep.">
        <title>Diploid genomic architecture of Nitzschia inconspicua, an elite biomass production diatom.</title>
        <authorList>
            <person name="Oliver A."/>
            <person name="Podell S."/>
            <person name="Pinowska A."/>
            <person name="Traller J.C."/>
            <person name="Smith S.R."/>
            <person name="McClure R."/>
            <person name="Beliaev A."/>
            <person name="Bohutskyi P."/>
            <person name="Hill E.A."/>
            <person name="Rabines A."/>
            <person name="Zheng H."/>
            <person name="Allen L.Z."/>
            <person name="Kuo A."/>
            <person name="Grigoriev I.V."/>
            <person name="Allen A.E."/>
            <person name="Hazlebeck D."/>
            <person name="Allen E.E."/>
        </authorList>
    </citation>
    <scope>NUCLEOTIDE SEQUENCE</scope>
    <source>
        <strain evidence="4">Hildebrandi</strain>
    </source>
</reference>
<keyword evidence="2" id="KW-0521">NADP</keyword>
<dbReference type="InterPro" id="IPR002347">
    <property type="entry name" value="SDR_fam"/>
</dbReference>
<sequence length="274" mass="29895">MMVTPPRVAVVTGANKGIGFYIALQLGLSGLFSNIIIGCRDATRGATACQEIQQQVADTVKVQSMALTIGDRNSHSEFCKRMEEEFGKVDVLVNNAGFAYKGSDPTPFAGQTKKTLDTNFFGLVDFTEQMLPLLRQGKDPRLVNVASMSGRLKQVSPELQAKFSDPNLTMEQLQELIKKFDRDVQNGIHREEGWSNSNYGISKLGVIAATRIWARQEAPIIAVNCCCPGYCATDMSSHKGSRSASDGAKNAVIPAIMDNPPTGEFFSDYAVSQW</sequence>
<dbReference type="Proteomes" id="UP000693970">
    <property type="component" value="Unassembled WGS sequence"/>
</dbReference>
<organism evidence="4 5">
    <name type="scientific">Nitzschia inconspicua</name>
    <dbReference type="NCBI Taxonomy" id="303405"/>
    <lineage>
        <taxon>Eukaryota</taxon>
        <taxon>Sar</taxon>
        <taxon>Stramenopiles</taxon>
        <taxon>Ochrophyta</taxon>
        <taxon>Bacillariophyta</taxon>
        <taxon>Bacillariophyceae</taxon>
        <taxon>Bacillariophycidae</taxon>
        <taxon>Bacillariales</taxon>
        <taxon>Bacillariaceae</taxon>
        <taxon>Nitzschia</taxon>
    </lineage>
</organism>
<evidence type="ECO:0000256" key="3">
    <source>
        <dbReference type="ARBA" id="ARBA00023002"/>
    </source>
</evidence>
<dbReference type="Pfam" id="PF00106">
    <property type="entry name" value="adh_short"/>
    <property type="match status" value="2"/>
</dbReference>
<dbReference type="AlphaFoldDB" id="A0A9K3L1E4"/>
<dbReference type="EMBL" id="JAGRRH010000017">
    <property type="protein sequence ID" value="KAG7353148.1"/>
    <property type="molecule type" value="Genomic_DNA"/>
</dbReference>
<reference evidence="4" key="2">
    <citation type="submission" date="2021-04" db="EMBL/GenBank/DDBJ databases">
        <authorList>
            <person name="Podell S."/>
        </authorList>
    </citation>
    <scope>NUCLEOTIDE SEQUENCE</scope>
    <source>
        <strain evidence="4">Hildebrandi</strain>
    </source>
</reference>
<evidence type="ECO:0000256" key="2">
    <source>
        <dbReference type="ARBA" id="ARBA00022857"/>
    </source>
</evidence>
<accession>A0A9K3L1E4</accession>
<evidence type="ECO:0000313" key="5">
    <source>
        <dbReference type="Proteomes" id="UP000693970"/>
    </source>
</evidence>
<keyword evidence="5" id="KW-1185">Reference proteome</keyword>
<proteinExistence type="inferred from homology"/>
<dbReference type="OrthoDB" id="47007at2759"/>
<dbReference type="PANTHER" id="PTHR43963:SF6">
    <property type="entry name" value="CHAIN DEHYDROGENASE FAMILY PROTEIN, PUTATIVE (AFU_ORTHOLOGUE AFUA_3G15350)-RELATED"/>
    <property type="match status" value="1"/>
</dbReference>
<evidence type="ECO:0000256" key="1">
    <source>
        <dbReference type="ARBA" id="ARBA00006484"/>
    </source>
</evidence>
<evidence type="ECO:0000313" key="4">
    <source>
        <dbReference type="EMBL" id="KAG7353148.1"/>
    </source>
</evidence>
<protein>
    <submittedName>
        <fullName evidence="4">Short chain dehydrogenase</fullName>
    </submittedName>
</protein>
<dbReference type="PANTHER" id="PTHR43963">
    <property type="entry name" value="CARBONYL REDUCTASE 1-RELATED"/>
    <property type="match status" value="1"/>
</dbReference>
<comment type="caution">
    <text evidence="4">The sequence shown here is derived from an EMBL/GenBank/DDBJ whole genome shotgun (WGS) entry which is preliminary data.</text>
</comment>